<dbReference type="GeneID" id="87911971"/>
<comment type="caution">
    <text evidence="2">The sequence shown here is derived from an EMBL/GenBank/DDBJ whole genome shotgun (WGS) entry which is preliminary data.</text>
</comment>
<evidence type="ECO:0000313" key="2">
    <source>
        <dbReference type="EMBL" id="KAK4651161.1"/>
    </source>
</evidence>
<name>A0ABR0G679_9PEZI</name>
<protein>
    <submittedName>
        <fullName evidence="2">Uncharacterized protein</fullName>
    </submittedName>
</protein>
<proteinExistence type="predicted"/>
<dbReference type="Proteomes" id="UP001323405">
    <property type="component" value="Unassembled WGS sequence"/>
</dbReference>
<organism evidence="2 3">
    <name type="scientific">Podospora pseudocomata</name>
    <dbReference type="NCBI Taxonomy" id="2093779"/>
    <lineage>
        <taxon>Eukaryota</taxon>
        <taxon>Fungi</taxon>
        <taxon>Dikarya</taxon>
        <taxon>Ascomycota</taxon>
        <taxon>Pezizomycotina</taxon>
        <taxon>Sordariomycetes</taxon>
        <taxon>Sordariomycetidae</taxon>
        <taxon>Sordariales</taxon>
        <taxon>Podosporaceae</taxon>
        <taxon>Podospora</taxon>
    </lineage>
</organism>
<evidence type="ECO:0000256" key="1">
    <source>
        <dbReference type="SAM" id="MobiDB-lite"/>
    </source>
</evidence>
<accession>A0ABR0G679</accession>
<evidence type="ECO:0000313" key="3">
    <source>
        <dbReference type="Proteomes" id="UP001323405"/>
    </source>
</evidence>
<gene>
    <name evidence="2" type="ORF">QC762_603710</name>
</gene>
<dbReference type="EMBL" id="JAFFHA010000008">
    <property type="protein sequence ID" value="KAK4651161.1"/>
    <property type="molecule type" value="Genomic_DNA"/>
</dbReference>
<reference evidence="2 3" key="1">
    <citation type="journal article" date="2023" name="bioRxiv">
        <title>High-quality genome assemblies of four members of thePodospora anserinaspecies complex.</title>
        <authorList>
            <person name="Ament-Velasquez S.L."/>
            <person name="Vogan A.A."/>
            <person name="Wallerman O."/>
            <person name="Hartmann F."/>
            <person name="Gautier V."/>
            <person name="Silar P."/>
            <person name="Giraud T."/>
            <person name="Johannesson H."/>
        </authorList>
    </citation>
    <scope>NUCLEOTIDE SEQUENCE [LARGE SCALE GENOMIC DNA]</scope>
    <source>
        <strain evidence="2 3">CBS 415.72m</strain>
    </source>
</reference>
<sequence>MLLQPSLLALESMRYCVPSMHSLSRVDPSRQHRRRRDSQQLDSRLRSPRHLHGPCSLLSCHLGH</sequence>
<dbReference type="RefSeq" id="XP_062740136.1">
    <property type="nucleotide sequence ID" value="XM_062892064.1"/>
</dbReference>
<keyword evidence="3" id="KW-1185">Reference proteome</keyword>
<feature type="region of interest" description="Disordered" evidence="1">
    <location>
        <begin position="22"/>
        <end position="49"/>
    </location>
</feature>